<comment type="caution">
    <text evidence="2">The sequence shown here is derived from an EMBL/GenBank/DDBJ whole genome shotgun (WGS) entry which is preliminary data.</text>
</comment>
<feature type="domain" description="HTH merR-type" evidence="1">
    <location>
        <begin position="11"/>
        <end position="48"/>
    </location>
</feature>
<dbReference type="Pfam" id="PF00376">
    <property type="entry name" value="MerR"/>
    <property type="match status" value="1"/>
</dbReference>
<sequence>MSKSVSSAYLKIKDAAIFLGVSPETLRSWEKNKKLLCTRDPKNRYRLYKIGILQKFRESRKKKYHKSG</sequence>
<protein>
    <recommendedName>
        <fullName evidence="1">HTH merR-type domain-containing protein</fullName>
    </recommendedName>
</protein>
<reference evidence="2 3" key="1">
    <citation type="journal article" date="2016" name="Nat. Commun.">
        <title>Thousands of microbial genomes shed light on interconnected biogeochemical processes in an aquifer system.</title>
        <authorList>
            <person name="Anantharaman K."/>
            <person name="Brown C.T."/>
            <person name="Hug L.A."/>
            <person name="Sharon I."/>
            <person name="Castelle C.J."/>
            <person name="Probst A.J."/>
            <person name="Thomas B.C."/>
            <person name="Singh A."/>
            <person name="Wilkins M.J."/>
            <person name="Karaoz U."/>
            <person name="Brodie E.L."/>
            <person name="Williams K.H."/>
            <person name="Hubbard S.S."/>
            <person name="Banfield J.F."/>
        </authorList>
    </citation>
    <scope>NUCLEOTIDE SEQUENCE [LARGE SCALE GENOMIC DNA]</scope>
</reference>
<dbReference type="GO" id="GO:0006355">
    <property type="term" value="P:regulation of DNA-templated transcription"/>
    <property type="evidence" value="ECO:0007669"/>
    <property type="project" value="InterPro"/>
</dbReference>
<name>A0A1F5Y034_9BACT</name>
<organism evidence="2 3">
    <name type="scientific">Candidatus Giovannonibacteria bacterium RIFCSPLOWO2_12_FULL_44_15</name>
    <dbReference type="NCBI Taxonomy" id="1798364"/>
    <lineage>
        <taxon>Bacteria</taxon>
        <taxon>Candidatus Giovannoniibacteriota</taxon>
    </lineage>
</organism>
<accession>A0A1F5Y034</accession>
<dbReference type="Gene3D" id="1.10.1660.10">
    <property type="match status" value="1"/>
</dbReference>
<dbReference type="AlphaFoldDB" id="A0A1F5Y034"/>
<evidence type="ECO:0000259" key="1">
    <source>
        <dbReference type="Pfam" id="PF00376"/>
    </source>
</evidence>
<dbReference type="InterPro" id="IPR009061">
    <property type="entry name" value="DNA-bd_dom_put_sf"/>
</dbReference>
<dbReference type="Proteomes" id="UP000178894">
    <property type="component" value="Unassembled WGS sequence"/>
</dbReference>
<dbReference type="GO" id="GO:0003677">
    <property type="term" value="F:DNA binding"/>
    <property type="evidence" value="ECO:0007669"/>
    <property type="project" value="InterPro"/>
</dbReference>
<dbReference type="EMBL" id="MFIQ01000013">
    <property type="protein sequence ID" value="OGF93525.1"/>
    <property type="molecule type" value="Genomic_DNA"/>
</dbReference>
<dbReference type="STRING" id="1798364.A3G54_01095"/>
<evidence type="ECO:0000313" key="2">
    <source>
        <dbReference type="EMBL" id="OGF93525.1"/>
    </source>
</evidence>
<gene>
    <name evidence="2" type="ORF">A3G54_01095</name>
</gene>
<proteinExistence type="predicted"/>
<dbReference type="InterPro" id="IPR000551">
    <property type="entry name" value="MerR-type_HTH_dom"/>
</dbReference>
<dbReference type="SUPFAM" id="SSF46955">
    <property type="entry name" value="Putative DNA-binding domain"/>
    <property type="match status" value="1"/>
</dbReference>
<evidence type="ECO:0000313" key="3">
    <source>
        <dbReference type="Proteomes" id="UP000178894"/>
    </source>
</evidence>